<dbReference type="Pfam" id="PF04672">
    <property type="entry name" value="Methyltransf_19"/>
    <property type="match status" value="1"/>
</dbReference>
<evidence type="ECO:0000313" key="1">
    <source>
        <dbReference type="EMBL" id="GII80097.1"/>
    </source>
</evidence>
<keyword evidence="2" id="KW-1185">Reference proteome</keyword>
<proteinExistence type="predicted"/>
<name>A0A919V2V2_9ACTN</name>
<dbReference type="InterPro" id="IPR029063">
    <property type="entry name" value="SAM-dependent_MTases_sf"/>
</dbReference>
<evidence type="ECO:0000313" key="2">
    <source>
        <dbReference type="Proteomes" id="UP000655287"/>
    </source>
</evidence>
<accession>A0A919V2V2</accession>
<reference evidence="1" key="1">
    <citation type="submission" date="2021-01" db="EMBL/GenBank/DDBJ databases">
        <title>Whole genome shotgun sequence of Sphaerisporangium rufum NBRC 109079.</title>
        <authorList>
            <person name="Komaki H."/>
            <person name="Tamura T."/>
        </authorList>
    </citation>
    <scope>NUCLEOTIDE SEQUENCE</scope>
    <source>
        <strain evidence="1">NBRC 109079</strain>
    </source>
</reference>
<dbReference type="Gene3D" id="3.40.50.150">
    <property type="entry name" value="Vaccinia Virus protein VP39"/>
    <property type="match status" value="1"/>
</dbReference>
<dbReference type="EMBL" id="BOOU01000068">
    <property type="protein sequence ID" value="GII80097.1"/>
    <property type="molecule type" value="Genomic_DNA"/>
</dbReference>
<organism evidence="1 2">
    <name type="scientific">Sphaerisporangium rufum</name>
    <dbReference type="NCBI Taxonomy" id="1381558"/>
    <lineage>
        <taxon>Bacteria</taxon>
        <taxon>Bacillati</taxon>
        <taxon>Actinomycetota</taxon>
        <taxon>Actinomycetes</taxon>
        <taxon>Streptosporangiales</taxon>
        <taxon>Streptosporangiaceae</taxon>
        <taxon>Sphaerisporangium</taxon>
    </lineage>
</organism>
<protein>
    <recommendedName>
        <fullName evidence="3">SAM-dependent methyltransferase</fullName>
    </recommendedName>
</protein>
<comment type="caution">
    <text evidence="1">The sequence shown here is derived from an EMBL/GenBank/DDBJ whole genome shotgun (WGS) entry which is preliminary data.</text>
</comment>
<sequence>MVEDAERRGFPGINTSVPNLARMTDYLLGGKDNFAADRLFAKRLLAIAPEINTMAHDVRDFVGRVVRFLAGEGITQFVNVASWLPTQRNTHEIAQEVVPDARVVYVDDDPVVLAHARALLARDEHTGVVKGSILRPAELLESPEMRRFIDFDRPVGMLIPTRLMYTPDSHEPYKAVAQVRDRLAPGSFLAMGHTAYDSRPELVAPMVELFRQMLPDTDELPRTVEQVRRFFAGTELVEPGVVYIRKWRPDHVENTTEAQRVWIVGGVGRVR</sequence>
<dbReference type="PIRSF" id="PIRSF017393">
    <property type="entry name" value="MTase_SAV2177"/>
    <property type="match status" value="1"/>
</dbReference>
<evidence type="ECO:0008006" key="3">
    <source>
        <dbReference type="Google" id="ProtNLM"/>
    </source>
</evidence>
<dbReference type="AlphaFoldDB" id="A0A919V2V2"/>
<gene>
    <name evidence="1" type="ORF">Sru01_50790</name>
</gene>
<dbReference type="SUPFAM" id="SSF53335">
    <property type="entry name" value="S-adenosyl-L-methionine-dependent methyltransferases"/>
    <property type="match status" value="1"/>
</dbReference>
<dbReference type="Proteomes" id="UP000655287">
    <property type="component" value="Unassembled WGS sequence"/>
</dbReference>
<dbReference type="InterPro" id="IPR006764">
    <property type="entry name" value="SAM_dep_MeTrfase_SAV2177_type"/>
</dbReference>
<dbReference type="RefSeq" id="WP_203990404.1">
    <property type="nucleotide sequence ID" value="NZ_BOOU01000068.1"/>
</dbReference>